<dbReference type="Proteomes" id="UP000199611">
    <property type="component" value="Unassembled WGS sequence"/>
</dbReference>
<dbReference type="CDD" id="cd02955">
    <property type="entry name" value="SSP411"/>
    <property type="match status" value="1"/>
</dbReference>
<dbReference type="AlphaFoldDB" id="A0A1I4VT23"/>
<reference evidence="3" key="1">
    <citation type="submission" date="2016-10" db="EMBL/GenBank/DDBJ databases">
        <authorList>
            <person name="Varghese N."/>
            <person name="Submissions S."/>
        </authorList>
    </citation>
    <scope>NUCLEOTIDE SEQUENCE [LARGE SCALE GENOMIC DNA]</scope>
    <source>
        <strain evidence="3">DSM 9990</strain>
    </source>
</reference>
<dbReference type="InterPro" id="IPR008928">
    <property type="entry name" value="6-hairpin_glycosidase_sf"/>
</dbReference>
<dbReference type="PANTHER" id="PTHR42899:SF1">
    <property type="entry name" value="SPERMATOGENESIS-ASSOCIATED PROTEIN 20"/>
    <property type="match status" value="1"/>
</dbReference>
<dbReference type="STRING" id="39841.SAMN05660836_02459"/>
<dbReference type="OrthoDB" id="9762614at2"/>
<dbReference type="GO" id="GO:0005975">
    <property type="term" value="P:carbohydrate metabolic process"/>
    <property type="evidence" value="ECO:0007669"/>
    <property type="project" value="InterPro"/>
</dbReference>
<feature type="domain" description="Thioredoxin" evidence="1">
    <location>
        <begin position="4"/>
        <end position="143"/>
    </location>
</feature>
<sequence length="677" mass="76762">MPNRLINEKSPYLLQHANNPVDWYPWGNEAFERARLEQKPIFLSIGYSTCHWCHVMARESFEDPEIADFLNRHFVPVKVDREERPDVDEVYMAFCQALTGSGGWPLSVFLTPDGKPFFAGTYFPKSRRGNVPAFREVLEIIAKIWQDRKAEVEENARKMVDILNQRITLEASPDFDAERLFHDAFESLSHAFDPQWGGFGPAPKFPTPHQLMFLLRYYSKYGNDNALQMVERTLEMILTGGIYDHLGGGIHRYAVDREWMIPHFEKMLYDQAMITLALVEAHQCAGNELFAGAAREISDYVLRDLAEPEGRFFFSAEDAESGGEEGAYYLWTLSEILETLGEEDGLLAAGVFGITEEGNFMGRNVLSRRTLLLQGEDRSVSEKIGEIKSKLLRKRYERLRPFRDEKVISSWNGLEIAALASAGLVLEHQRYIDVALRVARYLWENMKDRRGYLAHTMFKGLSGSSGFLEDYAFFAFGCLELYRASGDPEILFIASEASRSMLDIFWDPREDFFKYSVSDGPSLDLIPAGYYDGAVPSAVSCAFAVVERFYRITGDPVWRDVSDKVSGKLLTMAQRTPVGATFFLSTLLESYLPKEDIVFLPGRDISTGQFLTAIARRFSPGRVVVCLPENDGQRRTLADLIPYTGNMEKIGEYSTVYSCVDGVCSAPLRASEFLRGF</sequence>
<dbReference type="InterPro" id="IPR013766">
    <property type="entry name" value="Thioredoxin_domain"/>
</dbReference>
<dbReference type="SUPFAM" id="SSF52833">
    <property type="entry name" value="Thioredoxin-like"/>
    <property type="match status" value="1"/>
</dbReference>
<name>A0A1I4VT23_9BACT</name>
<dbReference type="PANTHER" id="PTHR42899">
    <property type="entry name" value="SPERMATOGENESIS-ASSOCIATED PROTEIN 20"/>
    <property type="match status" value="1"/>
</dbReference>
<dbReference type="InterPro" id="IPR012341">
    <property type="entry name" value="6hp_glycosidase-like_sf"/>
</dbReference>
<gene>
    <name evidence="2" type="ORF">SAMN05660836_02459</name>
</gene>
<dbReference type="InterPro" id="IPR036249">
    <property type="entry name" value="Thioredoxin-like_sf"/>
</dbReference>
<dbReference type="Pfam" id="PF03190">
    <property type="entry name" value="Thioredox_DsbH"/>
    <property type="match status" value="1"/>
</dbReference>
<dbReference type="Gene3D" id="1.50.10.10">
    <property type="match status" value="2"/>
</dbReference>
<dbReference type="InterPro" id="IPR004879">
    <property type="entry name" value="Ssp411-like_TRX"/>
</dbReference>
<dbReference type="PROSITE" id="PS51352">
    <property type="entry name" value="THIOREDOXIN_2"/>
    <property type="match status" value="1"/>
</dbReference>
<keyword evidence="3" id="KW-1185">Reference proteome</keyword>
<accession>A0A1I4VT23</accession>
<dbReference type="EMBL" id="FOUU01000011">
    <property type="protein sequence ID" value="SFN04448.1"/>
    <property type="molecule type" value="Genomic_DNA"/>
</dbReference>
<protein>
    <recommendedName>
        <fullName evidence="1">Thioredoxin domain-containing protein</fullName>
    </recommendedName>
</protein>
<proteinExistence type="predicted"/>
<dbReference type="InterPro" id="IPR024705">
    <property type="entry name" value="Ssp411"/>
</dbReference>
<evidence type="ECO:0000259" key="1">
    <source>
        <dbReference type="PROSITE" id="PS51352"/>
    </source>
</evidence>
<evidence type="ECO:0000313" key="3">
    <source>
        <dbReference type="Proteomes" id="UP000199611"/>
    </source>
</evidence>
<organism evidence="2 3">
    <name type="scientific">Thermodesulforhabdus norvegica</name>
    <dbReference type="NCBI Taxonomy" id="39841"/>
    <lineage>
        <taxon>Bacteria</taxon>
        <taxon>Pseudomonadati</taxon>
        <taxon>Thermodesulfobacteriota</taxon>
        <taxon>Syntrophobacteria</taxon>
        <taxon>Syntrophobacterales</taxon>
        <taxon>Thermodesulforhabdaceae</taxon>
        <taxon>Thermodesulforhabdus</taxon>
    </lineage>
</organism>
<dbReference type="SUPFAM" id="SSF48208">
    <property type="entry name" value="Six-hairpin glycosidases"/>
    <property type="match status" value="1"/>
</dbReference>
<dbReference type="RefSeq" id="WP_093396170.1">
    <property type="nucleotide sequence ID" value="NZ_FOUU01000011.1"/>
</dbReference>
<dbReference type="Gene3D" id="3.40.30.10">
    <property type="entry name" value="Glutaredoxin"/>
    <property type="match status" value="1"/>
</dbReference>
<dbReference type="PIRSF" id="PIRSF006402">
    <property type="entry name" value="UCP006402_thioredoxin"/>
    <property type="match status" value="1"/>
</dbReference>
<evidence type="ECO:0000313" key="2">
    <source>
        <dbReference type="EMBL" id="SFN04448.1"/>
    </source>
</evidence>